<organism evidence="8 9">
    <name type="scientific">Nocardia wallacei</name>
    <dbReference type="NCBI Taxonomy" id="480035"/>
    <lineage>
        <taxon>Bacteria</taxon>
        <taxon>Bacillati</taxon>
        <taxon>Actinomycetota</taxon>
        <taxon>Actinomycetes</taxon>
        <taxon>Mycobacteriales</taxon>
        <taxon>Nocardiaceae</taxon>
        <taxon>Nocardia</taxon>
    </lineage>
</organism>
<evidence type="ECO:0000256" key="1">
    <source>
        <dbReference type="ARBA" id="ARBA00004141"/>
    </source>
</evidence>
<dbReference type="AlphaFoldDB" id="A0A7G1KH73"/>
<keyword evidence="4 6" id="KW-0472">Membrane</keyword>
<comment type="subcellular location">
    <subcellularLocation>
        <location evidence="1">Membrane</location>
        <topology evidence="1">Multi-pass membrane protein</topology>
    </subcellularLocation>
</comment>
<dbReference type="GO" id="GO:0016020">
    <property type="term" value="C:membrane"/>
    <property type="evidence" value="ECO:0007669"/>
    <property type="project" value="UniProtKB-SubCell"/>
</dbReference>
<feature type="transmembrane region" description="Helical" evidence="6">
    <location>
        <begin position="206"/>
        <end position="225"/>
    </location>
</feature>
<dbReference type="Pfam" id="PF04138">
    <property type="entry name" value="GtrA_DPMS_TM"/>
    <property type="match status" value="1"/>
</dbReference>
<protein>
    <recommendedName>
        <fullName evidence="7">GtrA/DPMS transmembrane domain-containing protein</fullName>
    </recommendedName>
</protein>
<dbReference type="GO" id="GO:0000271">
    <property type="term" value="P:polysaccharide biosynthetic process"/>
    <property type="evidence" value="ECO:0007669"/>
    <property type="project" value="InterPro"/>
</dbReference>
<keyword evidence="2 6" id="KW-0812">Transmembrane</keyword>
<proteinExistence type="predicted"/>
<reference evidence="8 9" key="1">
    <citation type="submission" date="2020-08" db="EMBL/GenBank/DDBJ databases">
        <title>Genome Sequencing of Nocardia wallacei strain FMUON74 and assembly.</title>
        <authorList>
            <person name="Toyokawa M."/>
            <person name="Uesaka K."/>
        </authorList>
    </citation>
    <scope>NUCLEOTIDE SEQUENCE [LARGE SCALE GENOMIC DNA]</scope>
    <source>
        <strain evidence="8 9">FMUON74</strain>
    </source>
</reference>
<dbReference type="InterPro" id="IPR007267">
    <property type="entry name" value="GtrA_DPMS_TM"/>
</dbReference>
<evidence type="ECO:0000313" key="8">
    <source>
        <dbReference type="EMBL" id="BCK54340.1"/>
    </source>
</evidence>
<evidence type="ECO:0000256" key="5">
    <source>
        <dbReference type="SAM" id="MobiDB-lite"/>
    </source>
</evidence>
<gene>
    <name evidence="8" type="ORF">NWFMUON74_21120</name>
</gene>
<evidence type="ECO:0000259" key="7">
    <source>
        <dbReference type="Pfam" id="PF04138"/>
    </source>
</evidence>
<evidence type="ECO:0000256" key="3">
    <source>
        <dbReference type="ARBA" id="ARBA00022989"/>
    </source>
</evidence>
<keyword evidence="9" id="KW-1185">Reference proteome</keyword>
<accession>A0A7G1KH73</accession>
<feature type="transmembrane region" description="Helical" evidence="6">
    <location>
        <begin position="138"/>
        <end position="163"/>
    </location>
</feature>
<evidence type="ECO:0000256" key="2">
    <source>
        <dbReference type="ARBA" id="ARBA00022692"/>
    </source>
</evidence>
<dbReference type="KEGG" id="nwl:NWFMUON74_21120"/>
<evidence type="ECO:0000313" key="9">
    <source>
        <dbReference type="Proteomes" id="UP000516173"/>
    </source>
</evidence>
<feature type="region of interest" description="Disordered" evidence="5">
    <location>
        <begin position="1"/>
        <end position="33"/>
    </location>
</feature>
<feature type="compositionally biased region" description="Low complexity" evidence="5">
    <location>
        <begin position="21"/>
        <end position="33"/>
    </location>
</feature>
<dbReference type="Proteomes" id="UP000516173">
    <property type="component" value="Chromosome"/>
</dbReference>
<feature type="region of interest" description="Disordered" evidence="5">
    <location>
        <begin position="84"/>
        <end position="116"/>
    </location>
</feature>
<feature type="domain" description="GtrA/DPMS transmembrane" evidence="7">
    <location>
        <begin position="140"/>
        <end position="257"/>
    </location>
</feature>
<feature type="transmembrane region" description="Helical" evidence="6">
    <location>
        <begin position="234"/>
        <end position="256"/>
    </location>
</feature>
<sequence length="257" mass="27228">MAVLYPVHRGLGTDPQPGSDVPAQPGPNAAGQPVGRGRSAFYWLAWLPLGLSVPPPEAFLVPRHDEPSGPTVRQPTLLSRLTTGGLSRGAARHHPRSSGSDTLVEDRPDIEQSPEFTGRRTVRRLGAYLRGDEWLPQLIRFALVGGFSNIGYFLLFMACYGGGAQLANLTGSIASTALANEMHRRLTFHAADRVGWLTAQLEGGGLALAGLAITSASLAALDFIAPGMSDVAEALAVIAIAAGVGTLRFLTLRLWVF</sequence>
<evidence type="ECO:0000256" key="6">
    <source>
        <dbReference type="SAM" id="Phobius"/>
    </source>
</evidence>
<keyword evidence="3 6" id="KW-1133">Transmembrane helix</keyword>
<evidence type="ECO:0000256" key="4">
    <source>
        <dbReference type="ARBA" id="ARBA00023136"/>
    </source>
</evidence>
<name>A0A7G1KH73_9NOCA</name>
<dbReference type="EMBL" id="AP023396">
    <property type="protein sequence ID" value="BCK54340.1"/>
    <property type="molecule type" value="Genomic_DNA"/>
</dbReference>